<dbReference type="Gene3D" id="1.25.40.60">
    <property type="match status" value="1"/>
</dbReference>
<dbReference type="InterPro" id="IPR043127">
    <property type="entry name" value="Sec-1-like_dom3a"/>
</dbReference>
<reference evidence="2" key="1">
    <citation type="submission" date="2023-07" db="EMBL/GenBank/DDBJ databases">
        <authorList>
            <consortium name="AG Swart"/>
            <person name="Singh M."/>
            <person name="Singh A."/>
            <person name="Seah K."/>
            <person name="Emmerich C."/>
        </authorList>
    </citation>
    <scope>NUCLEOTIDE SEQUENCE</scope>
    <source>
        <strain evidence="2">DP1</strain>
    </source>
</reference>
<comment type="caution">
    <text evidence="2">The sequence shown here is derived from an EMBL/GenBank/DDBJ whole genome shotgun (WGS) entry which is preliminary data.</text>
</comment>
<sequence length="645" mass="72810">MEGTHEEGKASSPISLREYARHRLLEDMISTVKKLERANNDYLILVMDKRTRELFAGICSLFEIMSKNVFHLENLELIRKDFPSTPAIYFVTPTQSSIDSIIEDFKDPDNPQYASAHVFFSTKLSDALMDNLSQNEGLISRISSLSELNVDINLYEDNIFHLDQKESLSLFNMNLNDVETARYLGKIGLQIFTVCTVMNERPYIQYQGKSKLAQKVAKSVNAHFQDFNKKSPDHNFSQQRGTLLILDRSFDMTAPLLHDYAYECLVYESVSSAEEADRVCSEESKAAKHGKSEAILDRGDLVWHRYKTKHLANAMVSINNEISRFVQENKNINAIKKGDQLEVTDLKDVLSTMPKYQELLSMYSKHLNLCQFVDKTLKARKFIDLIRVEQLIISGVDDSGNEVTNKDIIKEINGIYKSLHPDDHIRLILLYFTCYEVSDKDAKSLISTLGQDGQVACENLKLILGSSSSGFIRRRVPVMDIDEFGDYSDRLASTEYEILKTTPSITKIAKSASEQNLDVGVFPFLGDQPDGTDNFGTAKIEGRSKFKGRARWRGKNKKDASAVENKLIIFVIGGLSHHELVALNKLQNDHEVDCTIVPGGNLIFTPTEFLEQLQDITGGHVQRLDGLEVDENSIIGADQIGVDFT</sequence>
<dbReference type="PANTHER" id="PTHR11679">
    <property type="entry name" value="VESICLE PROTEIN SORTING-ASSOCIATED"/>
    <property type="match status" value="1"/>
</dbReference>
<dbReference type="Pfam" id="PF00995">
    <property type="entry name" value="Sec1"/>
    <property type="match status" value="1"/>
</dbReference>
<proteinExistence type="inferred from homology"/>
<protein>
    <submittedName>
        <fullName evidence="2">Uncharacterized protein</fullName>
    </submittedName>
</protein>
<comment type="similarity">
    <text evidence="1">Belongs to the STXBP/unc-18/SEC1 family.</text>
</comment>
<dbReference type="InterPro" id="IPR001619">
    <property type="entry name" value="Sec1-like"/>
</dbReference>
<dbReference type="SUPFAM" id="SSF56815">
    <property type="entry name" value="Sec1/munc18-like (SM) proteins"/>
    <property type="match status" value="1"/>
</dbReference>
<dbReference type="EMBL" id="CAMPGE010002692">
    <property type="protein sequence ID" value="CAI2361502.1"/>
    <property type="molecule type" value="Genomic_DNA"/>
</dbReference>
<keyword evidence="3" id="KW-1185">Reference proteome</keyword>
<dbReference type="PIRSF" id="PIRSF005715">
    <property type="entry name" value="VPS45_Sec1"/>
    <property type="match status" value="1"/>
</dbReference>
<evidence type="ECO:0000313" key="2">
    <source>
        <dbReference type="EMBL" id="CAI2361502.1"/>
    </source>
</evidence>
<dbReference type="InterPro" id="IPR027482">
    <property type="entry name" value="Sec1-like_dom2"/>
</dbReference>
<dbReference type="GO" id="GO:0016192">
    <property type="term" value="P:vesicle-mediated transport"/>
    <property type="evidence" value="ECO:0007669"/>
    <property type="project" value="InterPro"/>
</dbReference>
<dbReference type="AlphaFoldDB" id="A0AAD1X7D5"/>
<dbReference type="Gene3D" id="3.40.50.2060">
    <property type="match status" value="1"/>
</dbReference>
<dbReference type="Proteomes" id="UP001295684">
    <property type="component" value="Unassembled WGS sequence"/>
</dbReference>
<dbReference type="Gene3D" id="3.40.50.1910">
    <property type="match status" value="1"/>
</dbReference>
<accession>A0AAD1X7D5</accession>
<dbReference type="InterPro" id="IPR043154">
    <property type="entry name" value="Sec-1-like_dom1"/>
</dbReference>
<dbReference type="InterPro" id="IPR036045">
    <property type="entry name" value="Sec1-like_sf"/>
</dbReference>
<dbReference type="Gene3D" id="3.90.830.10">
    <property type="entry name" value="Syntaxin Binding Protein 1, Chain A, domain 2"/>
    <property type="match status" value="1"/>
</dbReference>
<organism evidence="2 3">
    <name type="scientific">Euplotes crassus</name>
    <dbReference type="NCBI Taxonomy" id="5936"/>
    <lineage>
        <taxon>Eukaryota</taxon>
        <taxon>Sar</taxon>
        <taxon>Alveolata</taxon>
        <taxon>Ciliophora</taxon>
        <taxon>Intramacronucleata</taxon>
        <taxon>Spirotrichea</taxon>
        <taxon>Hypotrichia</taxon>
        <taxon>Euplotida</taxon>
        <taxon>Euplotidae</taxon>
        <taxon>Moneuplotes</taxon>
    </lineage>
</organism>
<evidence type="ECO:0000256" key="1">
    <source>
        <dbReference type="ARBA" id="ARBA00009884"/>
    </source>
</evidence>
<gene>
    <name evidence="2" type="ORF">ECRASSUSDP1_LOCUS2813</name>
</gene>
<name>A0AAD1X7D5_EUPCR</name>
<evidence type="ECO:0000313" key="3">
    <source>
        <dbReference type="Proteomes" id="UP001295684"/>
    </source>
</evidence>